<dbReference type="Gene3D" id="3.90.190.10">
    <property type="entry name" value="Protein tyrosine phosphatase superfamily"/>
    <property type="match status" value="1"/>
</dbReference>
<sequence length="204" mass="24111">MNNMNQRDNSKRSKYRPTFNLVIPSDQTSDKELSELNIAHQIFYAYNDTKKILWTSKFIAEKEIQSITQKTVIINLVPEEHYDCNNPFVKYFHIPIADDILSGNEISNNFSKILESFRIWENDNDITNMIIHCKMGVHRSFTVATILTMFLHHKQNSPRDYIPKQSDYDKFVNDIQNKNKYIFSPACFNETQISDMYNLFIKVH</sequence>
<dbReference type="InterPro" id="IPR029021">
    <property type="entry name" value="Prot-tyrosine_phosphatase-like"/>
</dbReference>
<dbReference type="SUPFAM" id="SSF52799">
    <property type="entry name" value="(Phosphotyrosine protein) phosphatases II"/>
    <property type="match status" value="1"/>
</dbReference>
<proteinExistence type="predicted"/>
<evidence type="ECO:0008006" key="2">
    <source>
        <dbReference type="Google" id="ProtNLM"/>
    </source>
</evidence>
<accession>A0A1V0SAF8</accession>
<dbReference type="EMBL" id="KY684083">
    <property type="protein sequence ID" value="ARF08673.1"/>
    <property type="molecule type" value="Genomic_DNA"/>
</dbReference>
<name>A0A1V0SAF8_9VIRU</name>
<reference evidence="1" key="1">
    <citation type="journal article" date="2017" name="Science">
        <title>Giant viruses with an expanded complement of translation system components.</title>
        <authorList>
            <person name="Schulz F."/>
            <person name="Yutin N."/>
            <person name="Ivanova N.N."/>
            <person name="Ortega D.R."/>
            <person name="Lee T.K."/>
            <person name="Vierheilig J."/>
            <person name="Daims H."/>
            <person name="Horn M."/>
            <person name="Wagner M."/>
            <person name="Jensen G.J."/>
            <person name="Kyrpides N.C."/>
            <person name="Koonin E.V."/>
            <person name="Woyke T."/>
        </authorList>
    </citation>
    <scope>NUCLEOTIDE SEQUENCE</scope>
    <source>
        <strain evidence="1">CTV1</strain>
    </source>
</reference>
<gene>
    <name evidence="1" type="ORF">Catovirus_1_723</name>
</gene>
<organism evidence="1">
    <name type="scientific">Catovirus CTV1</name>
    <dbReference type="NCBI Taxonomy" id="1977631"/>
    <lineage>
        <taxon>Viruses</taxon>
        <taxon>Varidnaviria</taxon>
        <taxon>Bamfordvirae</taxon>
        <taxon>Nucleocytoviricota</taxon>
        <taxon>Megaviricetes</taxon>
        <taxon>Imitervirales</taxon>
        <taxon>Mimiviridae</taxon>
        <taxon>Klosneuvirinae</taxon>
        <taxon>Catovirus</taxon>
    </lineage>
</organism>
<evidence type="ECO:0000313" key="1">
    <source>
        <dbReference type="EMBL" id="ARF08673.1"/>
    </source>
</evidence>
<protein>
    <recommendedName>
        <fullName evidence="2">Dual specificity phosphatase</fullName>
    </recommendedName>
</protein>